<organism evidence="2 3">
    <name type="scientific">Clostridium frigoriphilum</name>
    <dbReference type="NCBI Taxonomy" id="443253"/>
    <lineage>
        <taxon>Bacteria</taxon>
        <taxon>Bacillati</taxon>
        <taxon>Bacillota</taxon>
        <taxon>Clostridia</taxon>
        <taxon>Eubacteriales</taxon>
        <taxon>Clostridiaceae</taxon>
        <taxon>Clostridium</taxon>
    </lineage>
</organism>
<keyword evidence="1" id="KW-0812">Transmembrane</keyword>
<keyword evidence="1" id="KW-0472">Membrane</keyword>
<dbReference type="EMBL" id="JAZHFS010000030">
    <property type="protein sequence ID" value="MEF2114781.1"/>
    <property type="molecule type" value="Genomic_DNA"/>
</dbReference>
<feature type="transmembrane region" description="Helical" evidence="1">
    <location>
        <begin position="26"/>
        <end position="48"/>
    </location>
</feature>
<reference evidence="2 3" key="1">
    <citation type="submission" date="2023-11" db="EMBL/GenBank/DDBJ databases">
        <title>Draft genome sequence of a psychrophilic Clostridium strain from permafrost water brine.</title>
        <authorList>
            <person name="Shcherbakova V.A."/>
            <person name="Trubitsyn V.E."/>
            <person name="Zakharyuk A.G."/>
        </authorList>
    </citation>
    <scope>NUCLEOTIDE SEQUENCE [LARGE SCALE GENOMIC DNA]</scope>
    <source>
        <strain evidence="2 3">14F</strain>
    </source>
</reference>
<gene>
    <name evidence="2" type="ORF">SJI18_21065</name>
</gene>
<name>A0ABU7UU26_9CLOT</name>
<evidence type="ECO:0000313" key="3">
    <source>
        <dbReference type="Proteomes" id="UP001498469"/>
    </source>
</evidence>
<keyword evidence="1" id="KW-1133">Transmembrane helix</keyword>
<accession>A0ABU7UU26</accession>
<proteinExistence type="predicted"/>
<dbReference type="RefSeq" id="WP_216254107.1">
    <property type="nucleotide sequence ID" value="NZ_JAZHFS010000030.1"/>
</dbReference>
<protein>
    <submittedName>
        <fullName evidence="2">Uncharacterized protein</fullName>
    </submittedName>
</protein>
<evidence type="ECO:0000313" key="2">
    <source>
        <dbReference type="EMBL" id="MEF2114781.1"/>
    </source>
</evidence>
<dbReference type="Proteomes" id="UP001498469">
    <property type="component" value="Unassembled WGS sequence"/>
</dbReference>
<comment type="caution">
    <text evidence="2">The sequence shown here is derived from an EMBL/GenBank/DDBJ whole genome shotgun (WGS) entry which is preliminary data.</text>
</comment>
<evidence type="ECO:0000256" key="1">
    <source>
        <dbReference type="SAM" id="Phobius"/>
    </source>
</evidence>
<sequence length="51" mass="5740">MYELLEDSDAIIICTDPPLIGEKANFSVQIIAILIVEFLYHLLVYLNVEGS</sequence>
<keyword evidence="3" id="KW-1185">Reference proteome</keyword>